<proteinExistence type="predicted"/>
<keyword evidence="1" id="KW-0175">Coiled coil</keyword>
<dbReference type="OrthoDB" id="3215314at2759"/>
<feature type="coiled-coil region" evidence="1">
    <location>
        <begin position="674"/>
        <end position="705"/>
    </location>
</feature>
<sequence>MLFAATHSVLTDHAVLATHPPPYVPGPYVHAAAPVAARVPSLVALCIRALLPFPDQLHQLPVRLPLRVPSLLDDLVPDPALLDPRLWASLVQIFDRLPSSFASHSLPLADIHLPLLQSIPSTVLFSLVTILSLPACVHLTDDTVLQLRFLHALTAFDASSTSLSSYAIKTLAATLQLDDPDDGSNPRGPWQIRVISLRNCKKLTNDAFPHLVKFPLLSVIDLRGTRCLPDASIPFKPCSNGDLYHPAPVATALSTLYDLQPDLFSSSNPYILNINTLTHRPTKPLFRAPVAPQDAFVVIPANHSRIKVGNIHVLEKHIKEEEAALAHDKNKAAWYERQERIESRMDIYDSEDEDGRPHVEFRLKSFISSSTDHKPRRRVLQSKDTTPLRYDPSKGVSRPKPDYRASFPLPPPHRRPTVFGTRSTRLDNISPAPYQHPTQTVMSVSRLPINDRALPNNIGPSNPSTPPQGLGGPETLTLLQDPHPRVDADGDHRRGATVGNTGPAELQNAGSGMPPNSLPQTRTTTPEIGAQARSNVLISGEQVNASRTGTAAPTLLTSTSVASTDQFYGSFPRATQRHKRESTTSTSSSLLLRGPRRVSESLERANDLGVQALDDLDRNLRLYRHPPPWSALSEALVHLRSEEARSRQCRTWNRLSTASAIAREGEGGGAMAVVDMTSEKAARAKRELERVMEEANARARKVRKVLPEEGADEIEEGDEERGRYGRYKRSAAFGSKMPASSSSPISTSVLQPIQPPMVAEPTSRNPFRRHLAASDSISTSPLATTIATKSPEIANSTVLLKPLSAKPRSNVGTGVVATSLPKTNAKLAPTPTPIPKPMIPISAVKVPVLPPEMQKEALKRERKETLSAGPVKRKKSISMENRRLSGPTSGTSNSKASKGGGKFDWKTWGKTK</sequence>
<organism evidence="3 4">
    <name type="scientific">Galerina marginata (strain CBS 339.88)</name>
    <dbReference type="NCBI Taxonomy" id="685588"/>
    <lineage>
        <taxon>Eukaryota</taxon>
        <taxon>Fungi</taxon>
        <taxon>Dikarya</taxon>
        <taxon>Basidiomycota</taxon>
        <taxon>Agaricomycotina</taxon>
        <taxon>Agaricomycetes</taxon>
        <taxon>Agaricomycetidae</taxon>
        <taxon>Agaricales</taxon>
        <taxon>Agaricineae</taxon>
        <taxon>Strophariaceae</taxon>
        <taxon>Galerina</taxon>
    </lineage>
</organism>
<dbReference type="EMBL" id="KL142370">
    <property type="protein sequence ID" value="KDR81602.1"/>
    <property type="molecule type" value="Genomic_DNA"/>
</dbReference>
<name>A0A067TGX6_GALM3</name>
<feature type="compositionally biased region" description="Polar residues" evidence="2">
    <location>
        <begin position="886"/>
        <end position="896"/>
    </location>
</feature>
<gene>
    <name evidence="3" type="ORF">GALMADRAFT_135025</name>
</gene>
<feature type="region of interest" description="Disordered" evidence="2">
    <location>
        <begin position="451"/>
        <end position="524"/>
    </location>
</feature>
<keyword evidence="4" id="KW-1185">Reference proteome</keyword>
<dbReference type="HOGENOM" id="CLU_318858_0_0_1"/>
<evidence type="ECO:0000313" key="4">
    <source>
        <dbReference type="Proteomes" id="UP000027222"/>
    </source>
</evidence>
<evidence type="ECO:0000256" key="1">
    <source>
        <dbReference type="SAM" id="Coils"/>
    </source>
</evidence>
<protein>
    <submittedName>
        <fullName evidence="3">Uncharacterized protein</fullName>
    </submittedName>
</protein>
<evidence type="ECO:0000313" key="3">
    <source>
        <dbReference type="EMBL" id="KDR81602.1"/>
    </source>
</evidence>
<feature type="compositionally biased region" description="Basic and acidic residues" evidence="2">
    <location>
        <begin position="854"/>
        <end position="865"/>
    </location>
</feature>
<feature type="compositionally biased region" description="Basic and acidic residues" evidence="2">
    <location>
        <begin position="901"/>
        <end position="912"/>
    </location>
</feature>
<evidence type="ECO:0000256" key="2">
    <source>
        <dbReference type="SAM" id="MobiDB-lite"/>
    </source>
</evidence>
<feature type="region of interest" description="Disordered" evidence="2">
    <location>
        <begin position="372"/>
        <end position="436"/>
    </location>
</feature>
<reference evidence="4" key="1">
    <citation type="journal article" date="2014" name="Proc. Natl. Acad. Sci. U.S.A.">
        <title>Extensive sampling of basidiomycete genomes demonstrates inadequacy of the white-rot/brown-rot paradigm for wood decay fungi.</title>
        <authorList>
            <person name="Riley R."/>
            <person name="Salamov A.A."/>
            <person name="Brown D.W."/>
            <person name="Nagy L.G."/>
            <person name="Floudas D."/>
            <person name="Held B.W."/>
            <person name="Levasseur A."/>
            <person name="Lombard V."/>
            <person name="Morin E."/>
            <person name="Otillar R."/>
            <person name="Lindquist E.A."/>
            <person name="Sun H."/>
            <person name="LaButti K.M."/>
            <person name="Schmutz J."/>
            <person name="Jabbour D."/>
            <person name="Luo H."/>
            <person name="Baker S.E."/>
            <person name="Pisabarro A.G."/>
            <person name="Walton J.D."/>
            <person name="Blanchette R.A."/>
            <person name="Henrissat B."/>
            <person name="Martin F."/>
            <person name="Cullen D."/>
            <person name="Hibbett D.S."/>
            <person name="Grigoriev I.V."/>
        </authorList>
    </citation>
    <scope>NUCLEOTIDE SEQUENCE [LARGE SCALE GENOMIC DNA]</scope>
    <source>
        <strain evidence="4">CBS 339.88</strain>
    </source>
</reference>
<dbReference type="AlphaFoldDB" id="A0A067TGX6"/>
<feature type="region of interest" description="Disordered" evidence="2">
    <location>
        <begin position="573"/>
        <end position="594"/>
    </location>
</feature>
<feature type="region of interest" description="Disordered" evidence="2">
    <location>
        <begin position="854"/>
        <end position="912"/>
    </location>
</feature>
<feature type="compositionally biased region" description="Low complexity" evidence="2">
    <location>
        <begin position="583"/>
        <end position="592"/>
    </location>
</feature>
<accession>A0A067TGX6</accession>
<dbReference type="Proteomes" id="UP000027222">
    <property type="component" value="Unassembled WGS sequence"/>
</dbReference>
<feature type="compositionally biased region" description="Basic and acidic residues" evidence="2">
    <location>
        <begin position="482"/>
        <end position="494"/>
    </location>
</feature>